<evidence type="ECO:0000256" key="1">
    <source>
        <dbReference type="SAM" id="MobiDB-lite"/>
    </source>
</evidence>
<dbReference type="AlphaFoldDB" id="A0A0G4H570"/>
<proteinExistence type="predicted"/>
<accession>A0A0G4H570</accession>
<feature type="compositionally biased region" description="Polar residues" evidence="1">
    <location>
        <begin position="720"/>
        <end position="729"/>
    </location>
</feature>
<name>A0A0G4H570_9ALVE</name>
<evidence type="ECO:0000256" key="2">
    <source>
        <dbReference type="SAM" id="SignalP"/>
    </source>
</evidence>
<feature type="region of interest" description="Disordered" evidence="1">
    <location>
        <begin position="31"/>
        <end position="58"/>
    </location>
</feature>
<sequence>MIIIILIVIFFFSLLHRTGIVLAEVVGPFSFSSHSSPSHAKDRIIKGQDTDPARTPVSEVLRGDGDGEIAVISCIYRLIVYTTSDLVPLFTKRPSTEFRLGDLWSWGPLPSLREAYEKMWELDPEKHRHNSNLYAVWNAKSFFVNEECSRGISRYCFWVDLGAFRTPFGGSDFLGPSAVARMDALHLVCPDCPIFGLIYLADGQRVMEWSPEKGPLATDMIEGGFYGGTPAAMQWFFSEFWSWHDFFLAKGFFVGKDQTIMNALLWWNMDRVLVLDTKVDHEGRCGDFWFQFEMLMRDRKSRPQNCFPGPVKKLSSLMLTCRGAEWAETDEELWGDERGRVDPPGGGGPGDGPLVFMSPMSTPARTQRDLEAWIGLAQSIRSVVGGETKMILVAPDWHWSFGMESEHLRKVGWTVCVPGSATFSFSSPRPSEEEEVNEQNYSWSSDGEGSAFVRWFLLALLSIRRLFSEIVVVGSGLVMVNRDWMHLLEEKRWKNGPWVRAWRGVLGDGSAIDLCGLFPPLSYSPQAANKTSVSVCGLNEGVGENGDSVGVIDSRFFIVRPGAEDSLVNCVRGGFSFSSSHSSPSAPRSFSSAQSSSVLRGEDRRGTCVYSVYGQTGSAAVPEMSAQGSPHVNIPVDSDVGSVGVSVMPSKGVFSSVTGAAGSSASSESPSPLVLSVEHVLAWKRQRRRWERQKTIVIEEVEEGGKETAQAMTDPREMSAWSTLTTQRAVETPSDRDERWQKGEQTKHTFSRASFLDFSALRPWAVSEYLLLGGNSLRGTVALWWEILRGLPPYVGGVFASDLVHSRALSLGLIGDGSVERSHSDALLPADSGVLVERGNAASQRSLAPLTGQQTTGIDGWITSTEKGEASFPVTKKWDVSIPPRLIPAPRNAFLPSARRMKRVSQSPRQELSSTNVTPSPLSVSVPNRLRLKSSLPRHRHRRRATEIFAAPLGDPLDGLSSGKSVVEVGAEEEGVGEGKSLSTSPPQPPTETMYTADDSANISAATPQGQSVEGAEEKSALEKELVAYFDQPFQIGYDSSLAFVTYEDELNRELKLPLVKWISGFLLGWIERRPRIRQPSWSPDWREKYVFEEDDLNDSTWEVCTKWNNNTLLTAEDGWGSVG</sequence>
<feature type="compositionally biased region" description="Basic residues" evidence="1">
    <location>
        <begin position="930"/>
        <end position="943"/>
    </location>
</feature>
<protein>
    <submittedName>
        <fullName evidence="3">Uncharacterized protein</fullName>
    </submittedName>
</protein>
<evidence type="ECO:0000313" key="3">
    <source>
        <dbReference type="EMBL" id="CEM38931.1"/>
    </source>
</evidence>
<feature type="signal peptide" evidence="2">
    <location>
        <begin position="1"/>
        <end position="23"/>
    </location>
</feature>
<feature type="compositionally biased region" description="Polar residues" evidence="1">
    <location>
        <begin position="904"/>
        <end position="926"/>
    </location>
</feature>
<organism evidence="3">
    <name type="scientific">Chromera velia CCMP2878</name>
    <dbReference type="NCBI Taxonomy" id="1169474"/>
    <lineage>
        <taxon>Eukaryota</taxon>
        <taxon>Sar</taxon>
        <taxon>Alveolata</taxon>
        <taxon>Colpodellida</taxon>
        <taxon>Chromeraceae</taxon>
        <taxon>Chromera</taxon>
    </lineage>
</organism>
<feature type="region of interest" description="Disordered" evidence="1">
    <location>
        <begin position="889"/>
        <end position="943"/>
    </location>
</feature>
<feature type="compositionally biased region" description="Low complexity" evidence="1">
    <location>
        <begin position="578"/>
        <end position="597"/>
    </location>
</feature>
<feature type="chain" id="PRO_5005191428" evidence="2">
    <location>
        <begin position="24"/>
        <end position="1124"/>
    </location>
</feature>
<dbReference type="VEuPathDB" id="CryptoDB:Cvel_24729"/>
<feature type="compositionally biased region" description="Basic and acidic residues" evidence="1">
    <location>
        <begin position="39"/>
        <end position="52"/>
    </location>
</feature>
<feature type="compositionally biased region" description="Basic and acidic residues" evidence="1">
    <location>
        <begin position="733"/>
        <end position="744"/>
    </location>
</feature>
<feature type="region of interest" description="Disordered" evidence="1">
    <location>
        <begin position="705"/>
        <end position="744"/>
    </location>
</feature>
<feature type="region of interest" description="Disordered" evidence="1">
    <location>
        <begin position="578"/>
        <end position="598"/>
    </location>
</feature>
<reference evidence="3" key="1">
    <citation type="submission" date="2014-11" db="EMBL/GenBank/DDBJ databases">
        <authorList>
            <person name="Otto D Thomas"/>
            <person name="Naeem Raeece"/>
        </authorList>
    </citation>
    <scope>NUCLEOTIDE SEQUENCE</scope>
</reference>
<gene>
    <name evidence="3" type="ORF">Cvel_24729</name>
</gene>
<feature type="region of interest" description="Disordered" evidence="1">
    <location>
        <begin position="969"/>
        <end position="995"/>
    </location>
</feature>
<keyword evidence="2" id="KW-0732">Signal</keyword>
<dbReference type="EMBL" id="CDMZ01001892">
    <property type="protein sequence ID" value="CEM38931.1"/>
    <property type="molecule type" value="Genomic_DNA"/>
</dbReference>